<dbReference type="Proteomes" id="UP000789702">
    <property type="component" value="Unassembled WGS sequence"/>
</dbReference>
<dbReference type="EMBL" id="CAJVPU010001714">
    <property type="protein sequence ID" value="CAG8486916.1"/>
    <property type="molecule type" value="Genomic_DNA"/>
</dbReference>
<sequence length="58" mass="6524">MKYKDVYSKKKPVYLAVNKGKSIGAVKSELITELTNTNITTYYKILAFLLVNLAPSQL</sequence>
<proteinExistence type="predicted"/>
<organism evidence="1 2">
    <name type="scientific">Dentiscutata heterogama</name>
    <dbReference type="NCBI Taxonomy" id="1316150"/>
    <lineage>
        <taxon>Eukaryota</taxon>
        <taxon>Fungi</taxon>
        <taxon>Fungi incertae sedis</taxon>
        <taxon>Mucoromycota</taxon>
        <taxon>Glomeromycotina</taxon>
        <taxon>Glomeromycetes</taxon>
        <taxon>Diversisporales</taxon>
        <taxon>Gigasporaceae</taxon>
        <taxon>Dentiscutata</taxon>
    </lineage>
</organism>
<keyword evidence="2" id="KW-1185">Reference proteome</keyword>
<evidence type="ECO:0000313" key="1">
    <source>
        <dbReference type="EMBL" id="CAG8486916.1"/>
    </source>
</evidence>
<evidence type="ECO:0000313" key="2">
    <source>
        <dbReference type="Proteomes" id="UP000789702"/>
    </source>
</evidence>
<name>A0ACA9KRW0_9GLOM</name>
<reference evidence="1" key="1">
    <citation type="submission" date="2021-06" db="EMBL/GenBank/DDBJ databases">
        <authorList>
            <person name="Kallberg Y."/>
            <person name="Tangrot J."/>
            <person name="Rosling A."/>
        </authorList>
    </citation>
    <scope>NUCLEOTIDE SEQUENCE</scope>
    <source>
        <strain evidence="1">IL203A</strain>
    </source>
</reference>
<gene>
    <name evidence="1" type="ORF">DHETER_LOCUS2385</name>
</gene>
<accession>A0ACA9KRW0</accession>
<comment type="caution">
    <text evidence="1">The sequence shown here is derived from an EMBL/GenBank/DDBJ whole genome shotgun (WGS) entry which is preliminary data.</text>
</comment>
<protein>
    <submittedName>
        <fullName evidence="1">15659_t:CDS:1</fullName>
    </submittedName>
</protein>